<dbReference type="EMBL" id="JABCKI010000578">
    <property type="protein sequence ID" value="KAG5650049.1"/>
    <property type="molecule type" value="Genomic_DNA"/>
</dbReference>
<reference evidence="2" key="1">
    <citation type="submission" date="2021-02" db="EMBL/GenBank/DDBJ databases">
        <authorList>
            <person name="Nieuwenhuis M."/>
            <person name="Van De Peppel L.J.J."/>
        </authorList>
    </citation>
    <scope>NUCLEOTIDE SEQUENCE</scope>
    <source>
        <strain evidence="2">D49</strain>
    </source>
</reference>
<gene>
    <name evidence="2" type="ORF">H0H81_000947</name>
</gene>
<protein>
    <submittedName>
        <fullName evidence="2">Uncharacterized protein</fullName>
    </submittedName>
</protein>
<feature type="region of interest" description="Disordered" evidence="1">
    <location>
        <begin position="1"/>
        <end position="25"/>
    </location>
</feature>
<reference evidence="2" key="2">
    <citation type="submission" date="2021-10" db="EMBL/GenBank/DDBJ databases">
        <title>Phylogenomics reveals ancestral predisposition of the termite-cultivated fungus Termitomyces towards a domesticated lifestyle.</title>
        <authorList>
            <person name="Auxier B."/>
            <person name="Grum-Grzhimaylo A."/>
            <person name="Cardenas M.E."/>
            <person name="Lodge J.D."/>
            <person name="Laessoe T."/>
            <person name="Pedersen O."/>
            <person name="Smith M.E."/>
            <person name="Kuyper T.W."/>
            <person name="Franco-Molano E.A."/>
            <person name="Baroni T.J."/>
            <person name="Aanen D.K."/>
        </authorList>
    </citation>
    <scope>NUCLEOTIDE SEQUENCE</scope>
    <source>
        <strain evidence="2">D49</strain>
    </source>
</reference>
<keyword evidence="3" id="KW-1185">Reference proteome</keyword>
<dbReference type="AlphaFoldDB" id="A0A9P7GGA5"/>
<evidence type="ECO:0000313" key="2">
    <source>
        <dbReference type="EMBL" id="KAG5650049.1"/>
    </source>
</evidence>
<dbReference type="Proteomes" id="UP000717328">
    <property type="component" value="Unassembled WGS sequence"/>
</dbReference>
<name>A0A9P7GGA5_9AGAR</name>
<sequence>MPSNGRPEVTSFMRPAPFPNQDESGLAHDKVVADPLAESTLDLFNETARKNREIFTELFRPVPTNLVRDWAAYDRYVPKVKTGHVVPEIPLDRVKNRLAMVRGALVDCPLDFLIDDKEFVSGPEWKGLNPALPIYI</sequence>
<dbReference type="OrthoDB" id="14911at2759"/>
<accession>A0A9P7GGA5</accession>
<evidence type="ECO:0000256" key="1">
    <source>
        <dbReference type="SAM" id="MobiDB-lite"/>
    </source>
</evidence>
<evidence type="ECO:0000313" key="3">
    <source>
        <dbReference type="Proteomes" id="UP000717328"/>
    </source>
</evidence>
<comment type="caution">
    <text evidence="2">The sequence shown here is derived from an EMBL/GenBank/DDBJ whole genome shotgun (WGS) entry which is preliminary data.</text>
</comment>
<proteinExistence type="predicted"/>
<organism evidence="2 3">
    <name type="scientific">Sphagnurus paluster</name>
    <dbReference type="NCBI Taxonomy" id="117069"/>
    <lineage>
        <taxon>Eukaryota</taxon>
        <taxon>Fungi</taxon>
        <taxon>Dikarya</taxon>
        <taxon>Basidiomycota</taxon>
        <taxon>Agaricomycotina</taxon>
        <taxon>Agaricomycetes</taxon>
        <taxon>Agaricomycetidae</taxon>
        <taxon>Agaricales</taxon>
        <taxon>Tricholomatineae</taxon>
        <taxon>Lyophyllaceae</taxon>
        <taxon>Sphagnurus</taxon>
    </lineage>
</organism>